<accession>A0A2A6FU86</accession>
<dbReference type="Proteomes" id="UP000219994">
    <property type="component" value="Unassembled WGS sequence"/>
</dbReference>
<proteinExistence type="predicted"/>
<reference evidence="3" key="1">
    <citation type="submission" date="2017-03" db="EMBL/GenBank/DDBJ databases">
        <authorList>
            <person name="Lund M.B."/>
        </authorList>
    </citation>
    <scope>NUCLEOTIDE SEQUENCE [LARGE SCALE GENOMIC DNA]</scope>
</reference>
<feature type="region of interest" description="Disordered" evidence="1">
    <location>
        <begin position="93"/>
        <end position="112"/>
    </location>
</feature>
<gene>
    <name evidence="2" type="ORF">B5766_02090</name>
</gene>
<evidence type="ECO:0000313" key="2">
    <source>
        <dbReference type="EMBL" id="PDQ36227.1"/>
    </source>
</evidence>
<sequence>MADRKQRNLPLTETELRLASLPDNELYEIPLIFNDPETELRTNSAARTFWRWWILSLLFDSWKSGPSDPLMDLGELEIAWDYDRHTEGIERNAPISGLRGHCQPGGRDPGSLKSRAREQFFEKFEQWLNDNQPTI</sequence>
<dbReference type="EMBL" id="NAEP01000022">
    <property type="protein sequence ID" value="PDQ36227.1"/>
    <property type="molecule type" value="Genomic_DNA"/>
</dbReference>
<evidence type="ECO:0000313" key="3">
    <source>
        <dbReference type="Proteomes" id="UP000219994"/>
    </source>
</evidence>
<name>A0A2A6FU86_9MICO</name>
<evidence type="ECO:0000256" key="1">
    <source>
        <dbReference type="SAM" id="MobiDB-lite"/>
    </source>
</evidence>
<dbReference type="AlphaFoldDB" id="A0A2A6FU86"/>
<organism evidence="2 3">
    <name type="scientific">Candidatus Lumbricidiphila eiseniae</name>
    <dbReference type="NCBI Taxonomy" id="1969409"/>
    <lineage>
        <taxon>Bacteria</taxon>
        <taxon>Bacillati</taxon>
        <taxon>Actinomycetota</taxon>
        <taxon>Actinomycetes</taxon>
        <taxon>Micrococcales</taxon>
        <taxon>Microbacteriaceae</taxon>
        <taxon>Candidatus Lumbricidiphila</taxon>
    </lineage>
</organism>
<comment type="caution">
    <text evidence="2">The sequence shown here is derived from an EMBL/GenBank/DDBJ whole genome shotgun (WGS) entry which is preliminary data.</text>
</comment>
<protein>
    <submittedName>
        <fullName evidence="2">Uncharacterized protein</fullName>
    </submittedName>
</protein>